<keyword evidence="1" id="KW-1133">Transmembrane helix</keyword>
<dbReference type="Proteomes" id="UP000018144">
    <property type="component" value="Unassembled WGS sequence"/>
</dbReference>
<keyword evidence="1" id="KW-0812">Transmembrane</keyword>
<sequence>MNRPGVDYVQIRPMANPELIIIILVVMAPMILFPEHVITGCYVLLLSVVLWAWRQETRLDKARRREEGVDMDEEFRRRAGTLTSAMAPGG</sequence>
<dbReference type="AlphaFoldDB" id="U4LF10"/>
<keyword evidence="3" id="KW-1185">Reference proteome</keyword>
<evidence type="ECO:0000256" key="1">
    <source>
        <dbReference type="SAM" id="Phobius"/>
    </source>
</evidence>
<evidence type="ECO:0000313" key="2">
    <source>
        <dbReference type="EMBL" id="CCX10032.1"/>
    </source>
</evidence>
<evidence type="ECO:0000313" key="3">
    <source>
        <dbReference type="Proteomes" id="UP000018144"/>
    </source>
</evidence>
<feature type="transmembrane region" description="Helical" evidence="1">
    <location>
        <begin position="20"/>
        <end position="53"/>
    </location>
</feature>
<protein>
    <submittedName>
        <fullName evidence="2">Uncharacterized protein</fullName>
    </submittedName>
</protein>
<organism evidence="2 3">
    <name type="scientific">Pyronema omphalodes (strain CBS 100304)</name>
    <name type="common">Pyronema confluens</name>
    <dbReference type="NCBI Taxonomy" id="1076935"/>
    <lineage>
        <taxon>Eukaryota</taxon>
        <taxon>Fungi</taxon>
        <taxon>Dikarya</taxon>
        <taxon>Ascomycota</taxon>
        <taxon>Pezizomycotina</taxon>
        <taxon>Pezizomycetes</taxon>
        <taxon>Pezizales</taxon>
        <taxon>Pyronemataceae</taxon>
        <taxon>Pyronema</taxon>
    </lineage>
</organism>
<gene>
    <name evidence="2" type="ORF">PCON_09625</name>
</gene>
<name>U4LF10_PYROM</name>
<dbReference type="EMBL" id="HF935502">
    <property type="protein sequence ID" value="CCX10032.1"/>
    <property type="molecule type" value="Genomic_DNA"/>
</dbReference>
<accession>U4LF10</accession>
<proteinExistence type="predicted"/>
<reference evidence="2 3" key="1">
    <citation type="journal article" date="2013" name="PLoS Genet.">
        <title>The genome and development-dependent transcriptomes of Pyronema confluens: a window into fungal evolution.</title>
        <authorList>
            <person name="Traeger S."/>
            <person name="Altegoer F."/>
            <person name="Freitag M."/>
            <person name="Gabaldon T."/>
            <person name="Kempken F."/>
            <person name="Kumar A."/>
            <person name="Marcet-Houben M."/>
            <person name="Poggeler S."/>
            <person name="Stajich J.E."/>
            <person name="Nowrousian M."/>
        </authorList>
    </citation>
    <scope>NUCLEOTIDE SEQUENCE [LARGE SCALE GENOMIC DNA]</scope>
    <source>
        <strain evidence="3">CBS 100304</strain>
        <tissue evidence="2">Vegetative mycelium</tissue>
    </source>
</reference>
<keyword evidence="1" id="KW-0472">Membrane</keyword>